<evidence type="ECO:0000313" key="2">
    <source>
        <dbReference type="Proteomes" id="UP001519343"/>
    </source>
</evidence>
<dbReference type="Proteomes" id="UP001519343">
    <property type="component" value="Unassembled WGS sequence"/>
</dbReference>
<gene>
    <name evidence="1" type="ORF">J2Z37_003227</name>
</gene>
<dbReference type="CDD" id="cd02947">
    <property type="entry name" value="TRX_family"/>
    <property type="match status" value="1"/>
</dbReference>
<dbReference type="InterPro" id="IPR046698">
    <property type="entry name" value="PedC-like"/>
</dbReference>
<accession>A0ABS4GSG2</accession>
<proteinExistence type="predicted"/>
<reference evidence="1 2" key="1">
    <citation type="submission" date="2021-03" db="EMBL/GenBank/DDBJ databases">
        <title>Genomic Encyclopedia of Type Strains, Phase IV (KMG-IV): sequencing the most valuable type-strain genomes for metagenomic binning, comparative biology and taxonomic classification.</title>
        <authorList>
            <person name="Goeker M."/>
        </authorList>
    </citation>
    <scope>NUCLEOTIDE SEQUENCE [LARGE SCALE GENOMIC DNA]</scope>
    <source>
        <strain evidence="1 2">DSM 24738</strain>
    </source>
</reference>
<dbReference type="RefSeq" id="WP_245203854.1">
    <property type="nucleotide sequence ID" value="NZ_JAGGKT010000010.1"/>
</dbReference>
<dbReference type="InterPro" id="IPR036249">
    <property type="entry name" value="Thioredoxin-like_sf"/>
</dbReference>
<dbReference type="Gene3D" id="3.40.30.10">
    <property type="entry name" value="Glutaredoxin"/>
    <property type="match status" value="1"/>
</dbReference>
<sequence>MTKGDGAMIANYEETVASFDKIDSAKAQELVNGEGEAVIYIGKAVCPYCQKFIQKLKKVADETDTHIYYVNSVEESDMEGITAFRNEYDIPTVPGFIYTNGDTVNVKCDSSMSEEEIKAFMNK</sequence>
<organism evidence="1 2">
    <name type="scientific">Ammoniphilus resinae</name>
    <dbReference type="NCBI Taxonomy" id="861532"/>
    <lineage>
        <taxon>Bacteria</taxon>
        <taxon>Bacillati</taxon>
        <taxon>Bacillota</taxon>
        <taxon>Bacilli</taxon>
        <taxon>Bacillales</taxon>
        <taxon>Paenibacillaceae</taxon>
        <taxon>Aneurinibacillus group</taxon>
        <taxon>Ammoniphilus</taxon>
    </lineage>
</organism>
<evidence type="ECO:0000313" key="1">
    <source>
        <dbReference type="EMBL" id="MBP1933214.1"/>
    </source>
</evidence>
<comment type="caution">
    <text evidence="1">The sequence shown here is derived from an EMBL/GenBank/DDBJ whole genome shotgun (WGS) entry which is preliminary data.</text>
</comment>
<name>A0ABS4GSG2_9BACL</name>
<dbReference type="EMBL" id="JAGGKT010000010">
    <property type="protein sequence ID" value="MBP1933214.1"/>
    <property type="molecule type" value="Genomic_DNA"/>
</dbReference>
<dbReference type="Pfam" id="PF20207">
    <property type="entry name" value="DUF6568"/>
    <property type="match status" value="1"/>
</dbReference>
<dbReference type="SUPFAM" id="SSF52833">
    <property type="entry name" value="Thioredoxin-like"/>
    <property type="match status" value="1"/>
</dbReference>
<keyword evidence="2" id="KW-1185">Reference proteome</keyword>
<protein>
    <submittedName>
        <fullName evidence="1">Bacteriocin transport accessory protein</fullName>
    </submittedName>
</protein>